<dbReference type="WBParaSite" id="nRc.2.0.1.t47958-RA">
    <property type="protein sequence ID" value="nRc.2.0.1.t47958-RA"/>
    <property type="gene ID" value="nRc.2.0.1.g47958"/>
</dbReference>
<reference evidence="3" key="1">
    <citation type="submission" date="2022-11" db="UniProtKB">
        <authorList>
            <consortium name="WormBaseParasite"/>
        </authorList>
    </citation>
    <scope>IDENTIFICATION</scope>
</reference>
<protein>
    <submittedName>
        <fullName evidence="3">Uncharacterized protein</fullName>
    </submittedName>
</protein>
<evidence type="ECO:0000313" key="2">
    <source>
        <dbReference type="Proteomes" id="UP000887565"/>
    </source>
</evidence>
<keyword evidence="2" id="KW-1185">Reference proteome</keyword>
<feature type="region of interest" description="Disordered" evidence="1">
    <location>
        <begin position="66"/>
        <end position="90"/>
    </location>
</feature>
<accession>A0A915LC89</accession>
<dbReference type="Proteomes" id="UP000887565">
    <property type="component" value="Unplaced"/>
</dbReference>
<evidence type="ECO:0000313" key="3">
    <source>
        <dbReference type="WBParaSite" id="nRc.2.0.1.t47958-RA"/>
    </source>
</evidence>
<organism evidence="2 3">
    <name type="scientific">Romanomermis culicivorax</name>
    <name type="common">Nematode worm</name>
    <dbReference type="NCBI Taxonomy" id="13658"/>
    <lineage>
        <taxon>Eukaryota</taxon>
        <taxon>Metazoa</taxon>
        <taxon>Ecdysozoa</taxon>
        <taxon>Nematoda</taxon>
        <taxon>Enoplea</taxon>
        <taxon>Dorylaimia</taxon>
        <taxon>Mermithida</taxon>
        <taxon>Mermithoidea</taxon>
        <taxon>Mermithidae</taxon>
        <taxon>Romanomermis</taxon>
    </lineage>
</organism>
<sequence length="90" mass="9692">MLLTVAGNLRSTTPLKMSGKLVTDFIQSIVDQLSGAKYFSGSKNTGSFSMKLGKLKENSIGRSARILPGVRNPKPPPPQEHVRVCRPSPA</sequence>
<dbReference type="AlphaFoldDB" id="A0A915LC89"/>
<proteinExistence type="predicted"/>
<name>A0A915LC89_ROMCU</name>
<evidence type="ECO:0000256" key="1">
    <source>
        <dbReference type="SAM" id="MobiDB-lite"/>
    </source>
</evidence>